<dbReference type="Gene3D" id="1.10.1740.10">
    <property type="match status" value="1"/>
</dbReference>
<keyword evidence="2 6" id="KW-0805">Transcription regulation</keyword>
<dbReference type="GO" id="GO:0003677">
    <property type="term" value="F:DNA binding"/>
    <property type="evidence" value="ECO:0007669"/>
    <property type="project" value="UniProtKB-KW"/>
</dbReference>
<evidence type="ECO:0000259" key="7">
    <source>
        <dbReference type="Pfam" id="PF04542"/>
    </source>
</evidence>
<comment type="similarity">
    <text evidence="1 6">Belongs to the sigma-70 factor family. ECF subfamily.</text>
</comment>
<evidence type="ECO:0000256" key="4">
    <source>
        <dbReference type="ARBA" id="ARBA00023125"/>
    </source>
</evidence>
<gene>
    <name evidence="9" type="ORF">HDF15_003136</name>
</gene>
<dbReference type="Proteomes" id="UP000584867">
    <property type="component" value="Unassembled WGS sequence"/>
</dbReference>
<sequence length="206" mass="23880">MIDVILAGNTQLYHQLILPYERSVYLISLSYMKNDKDAEDVAQETFVRAFQNLGSFRGDRKLRTWFIHIAINEAKSRLQQQAIIQTASLLEPESEEWLMSPALLSDWKEVLSDVVEHEEIRSLLQHGFGRLPDIYQRVFLLRDVEELDLNDTAQILEMDASLVNIMSHRARIMLQSLLTPQLKAINVTSKEMRFKKVFTHCDESSS</sequence>
<dbReference type="PANTHER" id="PTHR43133">
    <property type="entry name" value="RNA POLYMERASE ECF-TYPE SIGMA FACTO"/>
    <property type="match status" value="1"/>
</dbReference>
<dbReference type="PANTHER" id="PTHR43133:SF51">
    <property type="entry name" value="RNA POLYMERASE SIGMA FACTOR"/>
    <property type="match status" value="1"/>
</dbReference>
<evidence type="ECO:0000256" key="2">
    <source>
        <dbReference type="ARBA" id="ARBA00023015"/>
    </source>
</evidence>
<name>A0A7W7ZRG1_9BACT</name>
<organism evidence="9 10">
    <name type="scientific">Granulicella mallensis</name>
    <dbReference type="NCBI Taxonomy" id="940614"/>
    <lineage>
        <taxon>Bacteria</taxon>
        <taxon>Pseudomonadati</taxon>
        <taxon>Acidobacteriota</taxon>
        <taxon>Terriglobia</taxon>
        <taxon>Terriglobales</taxon>
        <taxon>Acidobacteriaceae</taxon>
        <taxon>Granulicella</taxon>
    </lineage>
</organism>
<proteinExistence type="inferred from homology"/>
<dbReference type="InterPro" id="IPR013324">
    <property type="entry name" value="RNA_pol_sigma_r3/r4-like"/>
</dbReference>
<dbReference type="InterPro" id="IPR007627">
    <property type="entry name" value="RNA_pol_sigma70_r2"/>
</dbReference>
<dbReference type="EMBL" id="JACHIO010000012">
    <property type="protein sequence ID" value="MBB5064776.1"/>
    <property type="molecule type" value="Genomic_DNA"/>
</dbReference>
<dbReference type="InterPro" id="IPR039425">
    <property type="entry name" value="RNA_pol_sigma-70-like"/>
</dbReference>
<evidence type="ECO:0000256" key="6">
    <source>
        <dbReference type="RuleBase" id="RU000716"/>
    </source>
</evidence>
<dbReference type="GO" id="GO:0006352">
    <property type="term" value="P:DNA-templated transcription initiation"/>
    <property type="evidence" value="ECO:0007669"/>
    <property type="project" value="InterPro"/>
</dbReference>
<feature type="domain" description="RNA polymerase sigma factor 70 region 4 type 2" evidence="8">
    <location>
        <begin position="129"/>
        <end position="172"/>
    </location>
</feature>
<dbReference type="SUPFAM" id="SSF88946">
    <property type="entry name" value="Sigma2 domain of RNA polymerase sigma factors"/>
    <property type="match status" value="1"/>
</dbReference>
<dbReference type="AlphaFoldDB" id="A0A7W7ZRG1"/>
<dbReference type="NCBIfam" id="TIGR02937">
    <property type="entry name" value="sigma70-ECF"/>
    <property type="match status" value="1"/>
</dbReference>
<keyword evidence="5 6" id="KW-0804">Transcription</keyword>
<dbReference type="Pfam" id="PF08281">
    <property type="entry name" value="Sigma70_r4_2"/>
    <property type="match status" value="1"/>
</dbReference>
<dbReference type="PROSITE" id="PS01063">
    <property type="entry name" value="SIGMA70_ECF"/>
    <property type="match status" value="1"/>
</dbReference>
<keyword evidence="3 6" id="KW-0731">Sigma factor</keyword>
<evidence type="ECO:0000256" key="5">
    <source>
        <dbReference type="ARBA" id="ARBA00023163"/>
    </source>
</evidence>
<dbReference type="GO" id="GO:0016987">
    <property type="term" value="F:sigma factor activity"/>
    <property type="evidence" value="ECO:0007669"/>
    <property type="project" value="UniProtKB-KW"/>
</dbReference>
<dbReference type="InterPro" id="IPR036388">
    <property type="entry name" value="WH-like_DNA-bd_sf"/>
</dbReference>
<dbReference type="InterPro" id="IPR000838">
    <property type="entry name" value="RNA_pol_sigma70_ECF_CS"/>
</dbReference>
<evidence type="ECO:0000313" key="10">
    <source>
        <dbReference type="Proteomes" id="UP000584867"/>
    </source>
</evidence>
<accession>A0A7W7ZRG1</accession>
<dbReference type="InterPro" id="IPR013325">
    <property type="entry name" value="RNA_pol_sigma_r2"/>
</dbReference>
<dbReference type="Pfam" id="PF04542">
    <property type="entry name" value="Sigma70_r2"/>
    <property type="match status" value="1"/>
</dbReference>
<protein>
    <recommendedName>
        <fullName evidence="6">RNA polymerase sigma factor</fullName>
    </recommendedName>
</protein>
<dbReference type="Gene3D" id="1.10.10.10">
    <property type="entry name" value="Winged helix-like DNA-binding domain superfamily/Winged helix DNA-binding domain"/>
    <property type="match status" value="1"/>
</dbReference>
<reference evidence="9 10" key="1">
    <citation type="submission" date="2020-08" db="EMBL/GenBank/DDBJ databases">
        <title>Genomic Encyclopedia of Type Strains, Phase IV (KMG-V): Genome sequencing to study the core and pangenomes of soil and plant-associated prokaryotes.</title>
        <authorList>
            <person name="Whitman W."/>
        </authorList>
    </citation>
    <scope>NUCLEOTIDE SEQUENCE [LARGE SCALE GENOMIC DNA]</scope>
    <source>
        <strain evidence="9 10">X5P3</strain>
    </source>
</reference>
<comment type="caution">
    <text evidence="9">The sequence shown here is derived from an EMBL/GenBank/DDBJ whole genome shotgun (WGS) entry which is preliminary data.</text>
</comment>
<dbReference type="InterPro" id="IPR013249">
    <property type="entry name" value="RNA_pol_sigma70_r4_t2"/>
</dbReference>
<evidence type="ECO:0000256" key="3">
    <source>
        <dbReference type="ARBA" id="ARBA00023082"/>
    </source>
</evidence>
<dbReference type="RefSeq" id="WP_260331106.1">
    <property type="nucleotide sequence ID" value="NZ_JACHIO010000012.1"/>
</dbReference>
<evidence type="ECO:0000256" key="1">
    <source>
        <dbReference type="ARBA" id="ARBA00010641"/>
    </source>
</evidence>
<evidence type="ECO:0000259" key="8">
    <source>
        <dbReference type="Pfam" id="PF08281"/>
    </source>
</evidence>
<keyword evidence="4 6" id="KW-0238">DNA-binding</keyword>
<evidence type="ECO:0000313" key="9">
    <source>
        <dbReference type="EMBL" id="MBB5064776.1"/>
    </source>
</evidence>
<dbReference type="SUPFAM" id="SSF88659">
    <property type="entry name" value="Sigma3 and sigma4 domains of RNA polymerase sigma factors"/>
    <property type="match status" value="1"/>
</dbReference>
<dbReference type="InterPro" id="IPR014284">
    <property type="entry name" value="RNA_pol_sigma-70_dom"/>
</dbReference>
<feature type="domain" description="RNA polymerase sigma-70 region 2" evidence="7">
    <location>
        <begin position="17"/>
        <end position="81"/>
    </location>
</feature>